<name>M5RRQ2_9BACT</name>
<dbReference type="SUPFAM" id="SSF143422">
    <property type="entry name" value="Transposase IS200-like"/>
    <property type="match status" value="1"/>
</dbReference>
<organism evidence="1 2">
    <name type="scientific">Rhodopirellula maiorica SM1</name>
    <dbReference type="NCBI Taxonomy" id="1265738"/>
    <lineage>
        <taxon>Bacteria</taxon>
        <taxon>Pseudomonadati</taxon>
        <taxon>Planctomycetota</taxon>
        <taxon>Planctomycetia</taxon>
        <taxon>Pirellulales</taxon>
        <taxon>Pirellulaceae</taxon>
        <taxon>Novipirellula</taxon>
    </lineage>
</organism>
<dbReference type="Gene3D" id="3.30.70.1290">
    <property type="entry name" value="Transposase IS200-like"/>
    <property type="match status" value="1"/>
</dbReference>
<comment type="caution">
    <text evidence="1">The sequence shown here is derived from an EMBL/GenBank/DDBJ whole genome shotgun (WGS) entry which is preliminary data.</text>
</comment>
<dbReference type="GO" id="GO:0004803">
    <property type="term" value="F:transposase activity"/>
    <property type="evidence" value="ECO:0007669"/>
    <property type="project" value="InterPro"/>
</dbReference>
<dbReference type="EMBL" id="ANOG01000929">
    <property type="protein sequence ID" value="EMI16644.1"/>
    <property type="molecule type" value="Genomic_DNA"/>
</dbReference>
<evidence type="ECO:0008006" key="3">
    <source>
        <dbReference type="Google" id="ProtNLM"/>
    </source>
</evidence>
<dbReference type="GO" id="GO:0006313">
    <property type="term" value="P:DNA transposition"/>
    <property type="evidence" value="ECO:0007669"/>
    <property type="project" value="InterPro"/>
</dbReference>
<evidence type="ECO:0000313" key="1">
    <source>
        <dbReference type="EMBL" id="EMI16644.1"/>
    </source>
</evidence>
<dbReference type="GO" id="GO:0003677">
    <property type="term" value="F:DNA binding"/>
    <property type="evidence" value="ECO:0007669"/>
    <property type="project" value="InterPro"/>
</dbReference>
<dbReference type="PATRIC" id="fig|1265738.3.peg.6417"/>
<keyword evidence="2" id="KW-1185">Reference proteome</keyword>
<protein>
    <recommendedName>
        <fullName evidence="3">Transposase IS200-like domain-containing protein</fullName>
    </recommendedName>
</protein>
<proteinExistence type="predicted"/>
<dbReference type="Proteomes" id="UP000011991">
    <property type="component" value="Unassembled WGS sequence"/>
</dbReference>
<dbReference type="InterPro" id="IPR036515">
    <property type="entry name" value="Transposase_17_sf"/>
</dbReference>
<reference evidence="1 2" key="1">
    <citation type="journal article" date="2013" name="Mar. Genomics">
        <title>Expression of sulfatases in Rhodopirellula baltica and the diversity of sulfatases in the genus Rhodopirellula.</title>
        <authorList>
            <person name="Wegner C.E."/>
            <person name="Richter-Heitmann T."/>
            <person name="Klindworth A."/>
            <person name="Klockow C."/>
            <person name="Richter M."/>
            <person name="Achstetter T."/>
            <person name="Glockner F.O."/>
            <person name="Harder J."/>
        </authorList>
    </citation>
    <scope>NUCLEOTIDE SEQUENCE [LARGE SCALE GENOMIC DNA]</scope>
    <source>
        <strain evidence="1 2">SM1</strain>
    </source>
</reference>
<evidence type="ECO:0000313" key="2">
    <source>
        <dbReference type="Proteomes" id="UP000011991"/>
    </source>
</evidence>
<gene>
    <name evidence="1" type="ORF">RMSM_06432</name>
</gene>
<sequence>MGWLDARFLYKFRELLTHVSFRDQIACPIFCLMPDHMHLLWCGLAEGADQRIAMKRLRKDTNDCLKRIGYELQFQPFDHVLREDERELSMLETVMEYIARNPERKGLVPIDGFASYPYTGCLIPGYPQMRLFQPKGWGEVWRTIAFLKRNQCFRVPDPKRLTSKS</sequence>
<accession>M5RRQ2</accession>
<dbReference type="AlphaFoldDB" id="M5RRQ2"/>